<sequence>MKNLKKISRMDLKKLQGGAAAYSCGSYCSKVGEQCGNYLYECYCQALNGDPTFLRCVPNH</sequence>
<evidence type="ECO:0000313" key="2">
    <source>
        <dbReference type="EMBL" id="REC69889.1"/>
    </source>
</evidence>
<keyword evidence="3" id="KW-1185">Reference proteome</keyword>
<evidence type="ECO:0000313" key="3">
    <source>
        <dbReference type="Proteomes" id="UP000256491"/>
    </source>
</evidence>
<reference evidence="1" key="3">
    <citation type="submission" date="2023-07" db="EMBL/GenBank/DDBJ databases">
        <title>Sorghum-associated microbial communities from plants grown in Nebraska, USA.</title>
        <authorList>
            <person name="Schachtman D."/>
        </authorList>
    </citation>
    <scope>NUCLEOTIDE SEQUENCE</scope>
    <source>
        <strain evidence="1">DS2360</strain>
    </source>
</reference>
<organism evidence="1 4">
    <name type="scientific">Chryseobacterium rhizosphaerae</name>
    <dbReference type="NCBI Taxonomy" id="395937"/>
    <lineage>
        <taxon>Bacteria</taxon>
        <taxon>Pseudomonadati</taxon>
        <taxon>Bacteroidota</taxon>
        <taxon>Flavobacteriia</taxon>
        <taxon>Flavobacteriales</taxon>
        <taxon>Weeksellaceae</taxon>
        <taxon>Chryseobacterium group</taxon>
        <taxon>Chryseobacterium</taxon>
    </lineage>
</organism>
<protein>
    <recommendedName>
        <fullName evidence="5">Bacteriocin</fullName>
    </recommendedName>
</protein>
<comment type="caution">
    <text evidence="1">The sequence shown here is derived from an EMBL/GenBank/DDBJ whole genome shotgun (WGS) entry which is preliminary data.</text>
</comment>
<dbReference type="AlphaFoldDB" id="A0AAE4C2U8"/>
<evidence type="ECO:0008006" key="5">
    <source>
        <dbReference type="Google" id="ProtNLM"/>
    </source>
</evidence>
<accession>A0AAE4C2U8</accession>
<name>A0AAE4C2U8_9FLAO</name>
<dbReference type="InterPro" id="IPR058074">
    <property type="entry name" value="Bacteriocin-like"/>
</dbReference>
<reference evidence="2" key="2">
    <citation type="submission" date="2018-06" db="EMBL/GenBank/DDBJ databases">
        <authorList>
            <person name="Newman J.D."/>
            <person name="Hugo C.J."/>
            <person name="Kriek I.-M."/>
            <person name="Nel L."/>
        </authorList>
    </citation>
    <scope>NUCLEOTIDE SEQUENCE</scope>
    <source>
        <strain evidence="2">KCTC 22548</strain>
    </source>
</reference>
<dbReference type="NCBIfam" id="NF047798">
    <property type="entry name" value="leader_Chryseo"/>
    <property type="match status" value="1"/>
</dbReference>
<evidence type="ECO:0000313" key="4">
    <source>
        <dbReference type="Proteomes" id="UP001184861"/>
    </source>
</evidence>
<dbReference type="RefSeq" id="WP_047494478.1">
    <property type="nucleotide sequence ID" value="NZ_BJYH01000026.1"/>
</dbReference>
<evidence type="ECO:0000313" key="1">
    <source>
        <dbReference type="EMBL" id="MDR6527926.1"/>
    </source>
</evidence>
<proteinExistence type="predicted"/>
<dbReference type="EMBL" id="QNUF01000048">
    <property type="protein sequence ID" value="REC69889.1"/>
    <property type="molecule type" value="Genomic_DNA"/>
</dbReference>
<gene>
    <name evidence="2" type="ORF">DRF57_22840</name>
    <name evidence="1" type="ORF">J2787_003318</name>
</gene>
<reference evidence="2 3" key="1">
    <citation type="journal article" date="2010" name="Syst. Appl. Microbiol.">
        <title>Four new species of Chryseobacterium from the rhizosphere of coastal sand dune plants, Chryseobacterium elymi sp. nov., Chryseobacterium hagamense sp. nov., Chryseobacterium lathyri sp. nov. and Chryseobacterium rhizosphaerae sp. nov.</title>
        <authorList>
            <person name="Cho S.H."/>
            <person name="Lee K.S."/>
            <person name="Shin D.S."/>
            <person name="Han J.H."/>
            <person name="Park K.S."/>
            <person name="Lee C.H."/>
            <person name="Park K.H."/>
            <person name="Kim S.B."/>
        </authorList>
    </citation>
    <scope>NUCLEOTIDE SEQUENCE [LARGE SCALE GENOMIC DNA]</scope>
    <source>
        <strain evidence="2 3">KCTC 22548</strain>
    </source>
</reference>
<dbReference type="EMBL" id="JAVDQY010000003">
    <property type="protein sequence ID" value="MDR6527926.1"/>
    <property type="molecule type" value="Genomic_DNA"/>
</dbReference>
<dbReference type="Proteomes" id="UP001184861">
    <property type="component" value="Unassembled WGS sequence"/>
</dbReference>
<dbReference type="Proteomes" id="UP000256491">
    <property type="component" value="Unassembled WGS sequence"/>
</dbReference>